<gene>
    <name evidence="4" type="ORF">LIER_29138</name>
</gene>
<accession>A0AAV3RJW8</accession>
<evidence type="ECO:0000256" key="2">
    <source>
        <dbReference type="ARBA" id="ARBA00038337"/>
    </source>
</evidence>
<dbReference type="Gene3D" id="3.40.30.10">
    <property type="entry name" value="Glutaredoxin"/>
    <property type="match status" value="1"/>
</dbReference>
<organism evidence="4 5">
    <name type="scientific">Lithospermum erythrorhizon</name>
    <name type="common">Purple gromwell</name>
    <name type="synonym">Lithospermum officinale var. erythrorhizon</name>
    <dbReference type="NCBI Taxonomy" id="34254"/>
    <lineage>
        <taxon>Eukaryota</taxon>
        <taxon>Viridiplantae</taxon>
        <taxon>Streptophyta</taxon>
        <taxon>Embryophyta</taxon>
        <taxon>Tracheophyta</taxon>
        <taxon>Spermatophyta</taxon>
        <taxon>Magnoliopsida</taxon>
        <taxon>eudicotyledons</taxon>
        <taxon>Gunneridae</taxon>
        <taxon>Pentapetalae</taxon>
        <taxon>asterids</taxon>
        <taxon>lamiids</taxon>
        <taxon>Boraginales</taxon>
        <taxon>Boraginaceae</taxon>
        <taxon>Boraginoideae</taxon>
        <taxon>Lithospermeae</taxon>
        <taxon>Lithospermum</taxon>
    </lineage>
</organism>
<dbReference type="Proteomes" id="UP001454036">
    <property type="component" value="Unassembled WGS sequence"/>
</dbReference>
<dbReference type="CDD" id="cd02947">
    <property type="entry name" value="TRX_family"/>
    <property type="match status" value="1"/>
</dbReference>
<dbReference type="AlphaFoldDB" id="A0AAV3RJW8"/>
<keyword evidence="1" id="KW-1015">Disulfide bond</keyword>
<protein>
    <recommendedName>
        <fullName evidence="3">Thioredoxin domain-containing protein</fullName>
    </recommendedName>
</protein>
<name>A0AAV3RJW8_LITER</name>
<dbReference type="EMBL" id="BAABME010009935">
    <property type="protein sequence ID" value="GAA0176081.1"/>
    <property type="molecule type" value="Genomic_DNA"/>
</dbReference>
<evidence type="ECO:0000313" key="4">
    <source>
        <dbReference type="EMBL" id="GAA0176081.1"/>
    </source>
</evidence>
<feature type="domain" description="Thioredoxin" evidence="3">
    <location>
        <begin position="1"/>
        <end position="121"/>
    </location>
</feature>
<evidence type="ECO:0000313" key="5">
    <source>
        <dbReference type="Proteomes" id="UP001454036"/>
    </source>
</evidence>
<comment type="similarity">
    <text evidence="2">Belongs to the thioredoxin family. Plant F-type subfamily.</text>
</comment>
<dbReference type="PROSITE" id="PS51352">
    <property type="entry name" value="THIOREDOXIN_2"/>
    <property type="match status" value="1"/>
</dbReference>
<dbReference type="SUPFAM" id="SSF52833">
    <property type="entry name" value="Thioredoxin-like"/>
    <property type="match status" value="1"/>
</dbReference>
<keyword evidence="5" id="KW-1185">Reference proteome</keyword>
<dbReference type="PANTHER" id="PTHR46115">
    <property type="entry name" value="THIOREDOXIN-LIKE PROTEIN 1"/>
    <property type="match status" value="1"/>
</dbReference>
<proteinExistence type="inferred from homology"/>
<dbReference type="Pfam" id="PF00085">
    <property type="entry name" value="Thioredoxin"/>
    <property type="match status" value="1"/>
</dbReference>
<evidence type="ECO:0000256" key="1">
    <source>
        <dbReference type="ARBA" id="ARBA00023157"/>
    </source>
</evidence>
<dbReference type="PROSITE" id="PS00194">
    <property type="entry name" value="THIOREDOXIN_1"/>
    <property type="match status" value="1"/>
</dbReference>
<reference evidence="4 5" key="1">
    <citation type="submission" date="2024-01" db="EMBL/GenBank/DDBJ databases">
        <title>The complete chloroplast genome sequence of Lithospermum erythrorhizon: insights into the phylogenetic relationship among Boraginaceae species and the maternal lineages of purple gromwells.</title>
        <authorList>
            <person name="Okada T."/>
            <person name="Watanabe K."/>
        </authorList>
    </citation>
    <scope>NUCLEOTIDE SEQUENCE [LARGE SCALE GENOMIC DNA]</scope>
</reference>
<dbReference type="GO" id="GO:0006950">
    <property type="term" value="P:response to stress"/>
    <property type="evidence" value="ECO:0007669"/>
    <property type="project" value="UniProtKB-ARBA"/>
</dbReference>
<comment type="caution">
    <text evidence="4">The sequence shown here is derived from an EMBL/GenBank/DDBJ whole genome shotgun (WGS) entry which is preliminary data.</text>
</comment>
<dbReference type="FunFam" id="3.40.30.10:FF:000240">
    <property type="entry name" value="TPR repeat-containing thioredoxin TDX"/>
    <property type="match status" value="1"/>
</dbReference>
<evidence type="ECO:0000259" key="3">
    <source>
        <dbReference type="PROSITE" id="PS51352"/>
    </source>
</evidence>
<dbReference type="InterPro" id="IPR013766">
    <property type="entry name" value="Thioredoxin_domain"/>
</dbReference>
<sequence>MDRDAYSHPWDPGKVIGIYSSNDLEKKMNAASTVSRLVILYFTATWCGPCRFISPVYTSLASKYPKVVFLKTDIDEGKDVAAKWNVSSVPAFFFIKNHKVVDKVIGADKNSLEQKISEHSG</sequence>
<dbReference type="InterPro" id="IPR017937">
    <property type="entry name" value="Thioredoxin_CS"/>
</dbReference>
<dbReference type="GO" id="GO:0016667">
    <property type="term" value="F:oxidoreductase activity, acting on a sulfur group of donors"/>
    <property type="evidence" value="ECO:0007669"/>
    <property type="project" value="UniProtKB-ARBA"/>
</dbReference>
<dbReference type="InterPro" id="IPR036249">
    <property type="entry name" value="Thioredoxin-like_sf"/>
</dbReference>